<reference evidence="9" key="1">
    <citation type="submission" date="2023-01" db="EMBL/GenBank/DDBJ databases">
        <title>The growth and conidiation of Purpureocillium lavendulum are regulated by nitrogen source and histone H3K14 acetylation.</title>
        <authorList>
            <person name="Tang P."/>
            <person name="Han J."/>
            <person name="Zhang C."/>
            <person name="Tang P."/>
            <person name="Qi F."/>
            <person name="Zhang K."/>
            <person name="Liang L."/>
        </authorList>
    </citation>
    <scope>NUCLEOTIDE SEQUENCE</scope>
    <source>
        <strain evidence="9">YMF1.00683</strain>
    </source>
</reference>
<dbReference type="GO" id="GO:0022857">
    <property type="term" value="F:transmembrane transporter activity"/>
    <property type="evidence" value="ECO:0007669"/>
    <property type="project" value="InterPro"/>
</dbReference>
<protein>
    <submittedName>
        <fullName evidence="9">Allantoate permease</fullName>
    </submittedName>
</protein>
<feature type="compositionally biased region" description="Basic and acidic residues" evidence="7">
    <location>
        <begin position="31"/>
        <end position="50"/>
    </location>
</feature>
<dbReference type="PANTHER" id="PTHR43791:SF59">
    <property type="entry name" value="TRANSPORTER, PUTATIVE (AFU_ORTHOLOGUE AFUA_1G06550)-RELATED"/>
    <property type="match status" value="1"/>
</dbReference>
<dbReference type="SUPFAM" id="SSF103473">
    <property type="entry name" value="MFS general substrate transporter"/>
    <property type="match status" value="1"/>
</dbReference>
<dbReference type="EMBL" id="JAQHRD010000005">
    <property type="protein sequence ID" value="KAJ6441063.1"/>
    <property type="molecule type" value="Genomic_DNA"/>
</dbReference>
<feature type="transmembrane region" description="Helical" evidence="8">
    <location>
        <begin position="89"/>
        <end position="116"/>
    </location>
</feature>
<keyword evidence="2" id="KW-0813">Transport</keyword>
<feature type="transmembrane region" description="Helical" evidence="8">
    <location>
        <begin position="218"/>
        <end position="240"/>
    </location>
</feature>
<gene>
    <name evidence="9" type="ORF">O9K51_06857</name>
</gene>
<dbReference type="FunFam" id="1.20.1250.20:FF:000064">
    <property type="entry name" value="MFS allantoate transporter"/>
    <property type="match status" value="1"/>
</dbReference>
<keyword evidence="10" id="KW-1185">Reference proteome</keyword>
<dbReference type="Gene3D" id="1.20.1250.20">
    <property type="entry name" value="MFS general substrate transporter like domains"/>
    <property type="match status" value="2"/>
</dbReference>
<dbReference type="GO" id="GO:0016020">
    <property type="term" value="C:membrane"/>
    <property type="evidence" value="ECO:0007669"/>
    <property type="project" value="UniProtKB-SubCell"/>
</dbReference>
<feature type="transmembrane region" description="Helical" evidence="8">
    <location>
        <begin position="353"/>
        <end position="374"/>
    </location>
</feature>
<dbReference type="Pfam" id="PF07690">
    <property type="entry name" value="MFS_1"/>
    <property type="match status" value="1"/>
</dbReference>
<dbReference type="Proteomes" id="UP001163105">
    <property type="component" value="Unassembled WGS sequence"/>
</dbReference>
<evidence type="ECO:0000256" key="8">
    <source>
        <dbReference type="SAM" id="Phobius"/>
    </source>
</evidence>
<organism evidence="9 10">
    <name type="scientific">Purpureocillium lavendulum</name>
    <dbReference type="NCBI Taxonomy" id="1247861"/>
    <lineage>
        <taxon>Eukaryota</taxon>
        <taxon>Fungi</taxon>
        <taxon>Dikarya</taxon>
        <taxon>Ascomycota</taxon>
        <taxon>Pezizomycotina</taxon>
        <taxon>Sordariomycetes</taxon>
        <taxon>Hypocreomycetidae</taxon>
        <taxon>Hypocreales</taxon>
        <taxon>Ophiocordycipitaceae</taxon>
        <taxon>Purpureocillium</taxon>
    </lineage>
</organism>
<feature type="region of interest" description="Disordered" evidence="7">
    <location>
        <begin position="14"/>
        <end position="50"/>
    </location>
</feature>
<comment type="caution">
    <text evidence="9">The sequence shown here is derived from an EMBL/GenBank/DDBJ whole genome shotgun (WGS) entry which is preliminary data.</text>
</comment>
<evidence type="ECO:0000256" key="4">
    <source>
        <dbReference type="ARBA" id="ARBA00022989"/>
    </source>
</evidence>
<keyword evidence="3 8" id="KW-0812">Transmembrane</keyword>
<feature type="transmembrane region" description="Helical" evidence="8">
    <location>
        <begin position="181"/>
        <end position="206"/>
    </location>
</feature>
<evidence type="ECO:0000256" key="2">
    <source>
        <dbReference type="ARBA" id="ARBA00022448"/>
    </source>
</evidence>
<comment type="subcellular location">
    <subcellularLocation>
        <location evidence="1">Membrane</location>
        <topology evidence="1">Multi-pass membrane protein</topology>
    </subcellularLocation>
</comment>
<dbReference type="PANTHER" id="PTHR43791">
    <property type="entry name" value="PERMEASE-RELATED"/>
    <property type="match status" value="1"/>
</dbReference>
<evidence type="ECO:0000313" key="10">
    <source>
        <dbReference type="Proteomes" id="UP001163105"/>
    </source>
</evidence>
<feature type="region of interest" description="Disordered" evidence="7">
    <location>
        <begin position="534"/>
        <end position="571"/>
    </location>
</feature>
<dbReference type="AlphaFoldDB" id="A0AB34FQD3"/>
<keyword evidence="4 8" id="KW-1133">Transmembrane helix</keyword>
<keyword evidence="5 8" id="KW-0472">Membrane</keyword>
<dbReference type="InterPro" id="IPR011701">
    <property type="entry name" value="MFS"/>
</dbReference>
<feature type="transmembrane region" description="Helical" evidence="8">
    <location>
        <begin position="317"/>
        <end position="341"/>
    </location>
</feature>
<evidence type="ECO:0000256" key="1">
    <source>
        <dbReference type="ARBA" id="ARBA00004141"/>
    </source>
</evidence>
<feature type="transmembrane region" description="Helical" evidence="8">
    <location>
        <begin position="128"/>
        <end position="149"/>
    </location>
</feature>
<evidence type="ECO:0000256" key="7">
    <source>
        <dbReference type="SAM" id="MobiDB-lite"/>
    </source>
</evidence>
<proteinExistence type="inferred from homology"/>
<sequence>MSRLKSLFAALSGGASSSYQPVSQDEASAGRTHDDNTRQSRDSTDTMESETHRDAAAMMLIKLGRSPDEHITVSPADDARILRRIDTALLPLMLSVYFLQALDKATLSYASIFGLIDDTHLVGDQFSWLGSIVSVAQLVMQLPISLALVKLPIGKFTSVMVLLWGLTLTGMTWAHNFRQLMAARFFLGAFEASVGPSFVAITQMWWRRREQTMRIGSWYCMNGLTWVVGSLLTYVLASIASHMRPYQIIFLFFGIITVAVSGAMFFYMPDSPTEAKFLSDDDKVLAIERLRNNQMGVMSREWRHTHFFEALRDAKTWLWFVMIFCISVPSNGISTFGPLIIQSFVSDPFDTMLFNVPVGMSHVIAVSTSAYVSMKWKLKGPVIALLCIPPMVGLSILLHFPHDAAHRNILLAGYFCLSTFTGITPLIYSWSAQNTAGDTKRKTTSALVFIGSSAGNIIGPLLFTPGEAPGYSRGIRANLALFATVMVLVGLTSLYLKWLNHGHSQRRVALGKSAVIADLSLETAEEVSRMEGLERAMREGDARPPNGSIEGGLTDMGEDGLARRKSRQGTKAFADATDLENEDFVFVY</sequence>
<accession>A0AB34FQD3</accession>
<feature type="transmembrane region" description="Helical" evidence="8">
    <location>
        <begin position="475"/>
        <end position="496"/>
    </location>
</feature>
<evidence type="ECO:0000256" key="3">
    <source>
        <dbReference type="ARBA" id="ARBA00022692"/>
    </source>
</evidence>
<name>A0AB34FQD3_9HYPO</name>
<evidence type="ECO:0000256" key="6">
    <source>
        <dbReference type="ARBA" id="ARBA00037968"/>
    </source>
</evidence>
<evidence type="ECO:0000256" key="5">
    <source>
        <dbReference type="ARBA" id="ARBA00023136"/>
    </source>
</evidence>
<feature type="transmembrane region" description="Helical" evidence="8">
    <location>
        <begin position="412"/>
        <end position="431"/>
    </location>
</feature>
<comment type="similarity">
    <text evidence="6">Belongs to the major facilitator superfamily. Allantoate permease family.</text>
</comment>
<evidence type="ECO:0000313" key="9">
    <source>
        <dbReference type="EMBL" id="KAJ6441063.1"/>
    </source>
</evidence>
<feature type="transmembrane region" description="Helical" evidence="8">
    <location>
        <begin position="443"/>
        <end position="463"/>
    </location>
</feature>
<dbReference type="InterPro" id="IPR036259">
    <property type="entry name" value="MFS_trans_sf"/>
</dbReference>
<feature type="transmembrane region" description="Helical" evidence="8">
    <location>
        <begin position="381"/>
        <end position="400"/>
    </location>
</feature>
<feature type="transmembrane region" description="Helical" evidence="8">
    <location>
        <begin position="156"/>
        <end position="175"/>
    </location>
</feature>
<feature type="transmembrane region" description="Helical" evidence="8">
    <location>
        <begin position="246"/>
        <end position="267"/>
    </location>
</feature>